<name>A0A1H5K4M0_9ACTN</name>
<dbReference type="EMBL" id="FNTD01000005">
    <property type="protein sequence ID" value="SEE59554.1"/>
    <property type="molecule type" value="Genomic_DNA"/>
</dbReference>
<dbReference type="RefSeq" id="WP_037850836.1">
    <property type="nucleotide sequence ID" value="NZ_FNTD01000005.1"/>
</dbReference>
<keyword evidence="1" id="KW-0472">Membrane</keyword>
<dbReference type="Proteomes" id="UP000182375">
    <property type="component" value="Unassembled WGS sequence"/>
</dbReference>
<evidence type="ECO:0000313" key="3">
    <source>
        <dbReference type="Proteomes" id="UP000182375"/>
    </source>
</evidence>
<keyword evidence="1" id="KW-0812">Transmembrane</keyword>
<dbReference type="GeneID" id="95516646"/>
<dbReference type="AlphaFoldDB" id="A0A1H5K4M0"/>
<keyword evidence="1" id="KW-1133">Transmembrane helix</keyword>
<gene>
    <name evidence="2" type="ORF">SAMN04490357_7702</name>
</gene>
<accession>A0A1H5K4M0</accession>
<proteinExistence type="predicted"/>
<protein>
    <submittedName>
        <fullName evidence="2">Uncharacterized protein</fullName>
    </submittedName>
</protein>
<sequence length="88" mass="8858">MPKPRFAVSCVESGTPPQRRLGGAEAVVIIVVITMAAALVTFAGMALPVVLQLLLGAGLIAVLLVALVTGTTTRGLRAALRALLAPAA</sequence>
<feature type="transmembrane region" description="Helical" evidence="1">
    <location>
        <begin position="49"/>
        <end position="68"/>
    </location>
</feature>
<evidence type="ECO:0000256" key="1">
    <source>
        <dbReference type="SAM" id="Phobius"/>
    </source>
</evidence>
<organism evidence="2 3">
    <name type="scientific">Streptomyces misionensis</name>
    <dbReference type="NCBI Taxonomy" id="67331"/>
    <lineage>
        <taxon>Bacteria</taxon>
        <taxon>Bacillati</taxon>
        <taxon>Actinomycetota</taxon>
        <taxon>Actinomycetes</taxon>
        <taxon>Kitasatosporales</taxon>
        <taxon>Streptomycetaceae</taxon>
        <taxon>Streptomyces</taxon>
    </lineage>
</organism>
<feature type="transmembrane region" description="Helical" evidence="1">
    <location>
        <begin position="21"/>
        <end position="43"/>
    </location>
</feature>
<evidence type="ECO:0000313" key="2">
    <source>
        <dbReference type="EMBL" id="SEE59554.1"/>
    </source>
</evidence>
<reference evidence="2 3" key="1">
    <citation type="submission" date="2016-10" db="EMBL/GenBank/DDBJ databases">
        <authorList>
            <person name="de Groot N.N."/>
        </authorList>
    </citation>
    <scope>NUCLEOTIDE SEQUENCE [LARGE SCALE GENOMIC DNA]</scope>
    <source>
        <strain evidence="2 3">DSM 40306</strain>
    </source>
</reference>